<name>A0A518AIH2_9BACT</name>
<evidence type="ECO:0000313" key="3">
    <source>
        <dbReference type="Proteomes" id="UP000315750"/>
    </source>
</evidence>
<evidence type="ECO:0000256" key="1">
    <source>
        <dbReference type="SAM" id="Phobius"/>
    </source>
</evidence>
<protein>
    <submittedName>
        <fullName evidence="2">Uncharacterized protein</fullName>
    </submittedName>
</protein>
<feature type="transmembrane region" description="Helical" evidence="1">
    <location>
        <begin position="7"/>
        <end position="26"/>
    </location>
</feature>
<sequence>MLRFYESFAACFGTVVLAVIFASLVTEYRLEFEANYKLLILCLLLAFGYATFRNVVAHFCDPDEQLKRLSMRVHMLEQRLMQAHPELRGETIDAFECPKCNMVSTTLTPDGNCPYCHAAVAVD</sequence>
<dbReference type="EMBL" id="CP036278">
    <property type="protein sequence ID" value="QDU54527.1"/>
    <property type="molecule type" value="Genomic_DNA"/>
</dbReference>
<feature type="transmembrane region" description="Helical" evidence="1">
    <location>
        <begin position="38"/>
        <end position="60"/>
    </location>
</feature>
<dbReference type="KEGG" id="amuc:Pan181_07090"/>
<keyword evidence="3" id="KW-1185">Reference proteome</keyword>
<dbReference type="Proteomes" id="UP000315750">
    <property type="component" value="Chromosome"/>
</dbReference>
<dbReference type="AlphaFoldDB" id="A0A518AIH2"/>
<dbReference type="RefSeq" id="WP_145245495.1">
    <property type="nucleotide sequence ID" value="NZ_CP036278.1"/>
</dbReference>
<proteinExistence type="predicted"/>
<gene>
    <name evidence="2" type="ORF">Pan181_07090</name>
</gene>
<organism evidence="2 3">
    <name type="scientific">Aeoliella mucimassa</name>
    <dbReference type="NCBI Taxonomy" id="2527972"/>
    <lineage>
        <taxon>Bacteria</taxon>
        <taxon>Pseudomonadati</taxon>
        <taxon>Planctomycetota</taxon>
        <taxon>Planctomycetia</taxon>
        <taxon>Pirellulales</taxon>
        <taxon>Lacipirellulaceae</taxon>
        <taxon>Aeoliella</taxon>
    </lineage>
</organism>
<accession>A0A518AIH2</accession>
<keyword evidence="1" id="KW-1133">Transmembrane helix</keyword>
<keyword evidence="1" id="KW-0472">Membrane</keyword>
<keyword evidence="1" id="KW-0812">Transmembrane</keyword>
<evidence type="ECO:0000313" key="2">
    <source>
        <dbReference type="EMBL" id="QDU54527.1"/>
    </source>
</evidence>
<reference evidence="2 3" key="1">
    <citation type="submission" date="2019-02" db="EMBL/GenBank/DDBJ databases">
        <title>Deep-cultivation of Planctomycetes and their phenomic and genomic characterization uncovers novel biology.</title>
        <authorList>
            <person name="Wiegand S."/>
            <person name="Jogler M."/>
            <person name="Boedeker C."/>
            <person name="Pinto D."/>
            <person name="Vollmers J."/>
            <person name="Rivas-Marin E."/>
            <person name="Kohn T."/>
            <person name="Peeters S.H."/>
            <person name="Heuer A."/>
            <person name="Rast P."/>
            <person name="Oberbeckmann S."/>
            <person name="Bunk B."/>
            <person name="Jeske O."/>
            <person name="Meyerdierks A."/>
            <person name="Storesund J.E."/>
            <person name="Kallscheuer N."/>
            <person name="Luecker S."/>
            <person name="Lage O.M."/>
            <person name="Pohl T."/>
            <person name="Merkel B.J."/>
            <person name="Hornburger P."/>
            <person name="Mueller R.-W."/>
            <person name="Bruemmer F."/>
            <person name="Labrenz M."/>
            <person name="Spormann A.M."/>
            <person name="Op den Camp H."/>
            <person name="Overmann J."/>
            <person name="Amann R."/>
            <person name="Jetten M.S.M."/>
            <person name="Mascher T."/>
            <person name="Medema M.H."/>
            <person name="Devos D.P."/>
            <person name="Kaster A.-K."/>
            <person name="Ovreas L."/>
            <person name="Rohde M."/>
            <person name="Galperin M.Y."/>
            <person name="Jogler C."/>
        </authorList>
    </citation>
    <scope>NUCLEOTIDE SEQUENCE [LARGE SCALE GENOMIC DNA]</scope>
    <source>
        <strain evidence="2 3">Pan181</strain>
    </source>
</reference>